<dbReference type="OrthoDB" id="5298023at2"/>
<dbReference type="GO" id="GO:0016779">
    <property type="term" value="F:nucleotidyltransferase activity"/>
    <property type="evidence" value="ECO:0007669"/>
    <property type="project" value="UniProtKB-ARBA"/>
</dbReference>
<accession>A0A4T1ZZ51</accession>
<dbReference type="PANTHER" id="PTHR43777:SF1">
    <property type="entry name" value="MOLYBDENUM COFACTOR CYTIDYLYLTRANSFERASE"/>
    <property type="match status" value="1"/>
</dbReference>
<protein>
    <submittedName>
        <fullName evidence="3">Nucleotidyltransferase family protein</fullName>
    </submittedName>
</protein>
<dbReference type="RefSeq" id="WP_136663192.1">
    <property type="nucleotide sequence ID" value="NZ_RFLV01000001.1"/>
</dbReference>
<proteinExistence type="predicted"/>
<feature type="domain" description="MobA-like NTP transferase" evidence="2">
    <location>
        <begin position="6"/>
        <end position="165"/>
    </location>
</feature>
<reference evidence="3 4" key="1">
    <citation type="submission" date="2018-10" db="EMBL/GenBank/DDBJ databases">
        <title>Pseudomonas leptonychotis sp. nov., isolated from Weddell seals in Antarctica.</title>
        <authorList>
            <person name="Novakova D."/>
            <person name="Svec P."/>
            <person name="Kralova S."/>
            <person name="Kristofova L."/>
            <person name="Zeman M."/>
            <person name="Pantucek R."/>
            <person name="Maslanova I."/>
            <person name="Sedlacek I."/>
        </authorList>
    </citation>
    <scope>NUCLEOTIDE SEQUENCE [LARGE SCALE GENOMIC DNA]</scope>
    <source>
        <strain evidence="3 4">CCM 8849</strain>
    </source>
</reference>
<dbReference type="Gene3D" id="3.90.550.10">
    <property type="entry name" value="Spore Coat Polysaccharide Biosynthesis Protein SpsA, Chain A"/>
    <property type="match status" value="1"/>
</dbReference>
<keyword evidence="3" id="KW-0808">Transferase</keyword>
<dbReference type="AlphaFoldDB" id="A0A4T1ZZ51"/>
<dbReference type="Proteomes" id="UP000307541">
    <property type="component" value="Unassembled WGS sequence"/>
</dbReference>
<organism evidence="3 4">
    <name type="scientific">Pseudomonas leptonychotis</name>
    <dbReference type="NCBI Taxonomy" id="2448482"/>
    <lineage>
        <taxon>Bacteria</taxon>
        <taxon>Pseudomonadati</taxon>
        <taxon>Pseudomonadota</taxon>
        <taxon>Gammaproteobacteria</taxon>
        <taxon>Pseudomonadales</taxon>
        <taxon>Pseudomonadaceae</taxon>
        <taxon>Pseudomonas</taxon>
    </lineage>
</organism>
<name>A0A4T1ZZ51_9PSED</name>
<keyword evidence="4" id="KW-1185">Reference proteome</keyword>
<evidence type="ECO:0000256" key="1">
    <source>
        <dbReference type="ARBA" id="ARBA00022842"/>
    </source>
</evidence>
<comment type="caution">
    <text evidence="3">The sequence shown here is derived from an EMBL/GenBank/DDBJ whole genome shotgun (WGS) entry which is preliminary data.</text>
</comment>
<dbReference type="PANTHER" id="PTHR43777">
    <property type="entry name" value="MOLYBDENUM COFACTOR CYTIDYLYLTRANSFERASE"/>
    <property type="match status" value="1"/>
</dbReference>
<gene>
    <name evidence="3" type="ORF">D8779_04140</name>
</gene>
<evidence type="ECO:0000313" key="3">
    <source>
        <dbReference type="EMBL" id="TIH09893.1"/>
    </source>
</evidence>
<evidence type="ECO:0000259" key="2">
    <source>
        <dbReference type="Pfam" id="PF12804"/>
    </source>
</evidence>
<dbReference type="Pfam" id="PF12804">
    <property type="entry name" value="NTP_transf_3"/>
    <property type="match status" value="1"/>
</dbReference>
<dbReference type="CDD" id="cd04182">
    <property type="entry name" value="GT_2_like_f"/>
    <property type="match status" value="1"/>
</dbReference>
<evidence type="ECO:0000313" key="4">
    <source>
        <dbReference type="Proteomes" id="UP000307541"/>
    </source>
</evidence>
<sequence>MPKVIALMLAAGRGSRFGSDKRVALMVDGRSLLAASVERAQQVFSQVHVLLRAEDDPQTLGLAADCQVIRCAEADQGMGHSLAAGIRGLAGQDAEAIAVMLGDMPWVSAHSLQQLCDQATPERIVYPLCEGRRGHPVLFGRAFWPQLLNLTGDQGARELLQAHAAVCHPIVLDDAGVLRDVDRPEALLAR</sequence>
<keyword evidence="1" id="KW-0460">Magnesium</keyword>
<dbReference type="InterPro" id="IPR029044">
    <property type="entry name" value="Nucleotide-diphossugar_trans"/>
</dbReference>
<dbReference type="InterPro" id="IPR025877">
    <property type="entry name" value="MobA-like_NTP_Trfase"/>
</dbReference>
<dbReference type="EMBL" id="RFLV01000001">
    <property type="protein sequence ID" value="TIH09893.1"/>
    <property type="molecule type" value="Genomic_DNA"/>
</dbReference>
<dbReference type="SUPFAM" id="SSF53448">
    <property type="entry name" value="Nucleotide-diphospho-sugar transferases"/>
    <property type="match status" value="1"/>
</dbReference>